<accession>A0A8X6W641</accession>
<evidence type="ECO:0000313" key="2">
    <source>
        <dbReference type="Proteomes" id="UP000887159"/>
    </source>
</evidence>
<dbReference type="Proteomes" id="UP000887159">
    <property type="component" value="Unassembled WGS sequence"/>
</dbReference>
<organism evidence="1 2">
    <name type="scientific">Trichonephila clavipes</name>
    <name type="common">Golden silk orbweaver</name>
    <name type="synonym">Nephila clavipes</name>
    <dbReference type="NCBI Taxonomy" id="2585209"/>
    <lineage>
        <taxon>Eukaryota</taxon>
        <taxon>Metazoa</taxon>
        <taxon>Ecdysozoa</taxon>
        <taxon>Arthropoda</taxon>
        <taxon>Chelicerata</taxon>
        <taxon>Arachnida</taxon>
        <taxon>Araneae</taxon>
        <taxon>Araneomorphae</taxon>
        <taxon>Entelegynae</taxon>
        <taxon>Araneoidea</taxon>
        <taxon>Nephilidae</taxon>
        <taxon>Trichonephila</taxon>
    </lineage>
</organism>
<evidence type="ECO:0000313" key="1">
    <source>
        <dbReference type="EMBL" id="GFY28780.1"/>
    </source>
</evidence>
<dbReference type="AlphaFoldDB" id="A0A8X6W641"/>
<gene>
    <name evidence="1" type="primary">NCL1_07321</name>
    <name evidence="1" type="ORF">TNCV_3441471</name>
</gene>
<reference evidence="1" key="1">
    <citation type="submission" date="2020-08" db="EMBL/GenBank/DDBJ databases">
        <title>Multicomponent nature underlies the extraordinary mechanical properties of spider dragline silk.</title>
        <authorList>
            <person name="Kono N."/>
            <person name="Nakamura H."/>
            <person name="Mori M."/>
            <person name="Yoshida Y."/>
            <person name="Ohtoshi R."/>
            <person name="Malay A.D."/>
            <person name="Moran D.A.P."/>
            <person name="Tomita M."/>
            <person name="Numata K."/>
            <person name="Arakawa K."/>
        </authorList>
    </citation>
    <scope>NUCLEOTIDE SEQUENCE</scope>
</reference>
<proteinExistence type="predicted"/>
<dbReference type="EMBL" id="BMAU01021386">
    <property type="protein sequence ID" value="GFY28780.1"/>
    <property type="molecule type" value="Genomic_DNA"/>
</dbReference>
<comment type="caution">
    <text evidence="1">The sequence shown here is derived from an EMBL/GenBank/DDBJ whole genome shotgun (WGS) entry which is preliminary data.</text>
</comment>
<sequence>MADSDDIQVIKFRVHRSEFCSPDDFSSEESDDEDDTIVVRSVTHGNDGDLLEFEAQFDKKAFKQTFRVPKDFDGNIADLEVRNQENGSRAFGAIFKHLNQELAPPGKRAWHLKDKFKEQEKKHSKGIYYDAQYL</sequence>
<name>A0A8X6W641_TRICX</name>
<keyword evidence="2" id="KW-1185">Reference proteome</keyword>
<protein>
    <submittedName>
        <fullName evidence="1">Uncharacterized protein</fullName>
    </submittedName>
</protein>